<organism evidence="13 14">
    <name type="scientific">Rhizoctonia solani 123E</name>
    <dbReference type="NCBI Taxonomy" id="1423351"/>
    <lineage>
        <taxon>Eukaryota</taxon>
        <taxon>Fungi</taxon>
        <taxon>Dikarya</taxon>
        <taxon>Basidiomycota</taxon>
        <taxon>Agaricomycotina</taxon>
        <taxon>Agaricomycetes</taxon>
        <taxon>Cantharellales</taxon>
        <taxon>Ceratobasidiaceae</taxon>
        <taxon>Rhizoctonia</taxon>
    </lineage>
</organism>
<comment type="catalytic activity">
    <reaction evidence="1">
        <text>[E2 ubiquitin-conjugating enzyme]-S-ubiquitinyl-L-cysteine + [acceptor protein]-L-lysine = [E2 ubiquitin-conjugating enzyme]-L-cysteine + [acceptor protein]-N(6)-ubiquitinyl-L-lysine.</text>
        <dbReference type="EC" id="2.3.2.31"/>
    </reaction>
</comment>
<evidence type="ECO:0000256" key="11">
    <source>
        <dbReference type="SAM" id="MobiDB-lite"/>
    </source>
</evidence>
<protein>
    <recommendedName>
        <fullName evidence="3">RBR-type E3 ubiquitin transferase</fullName>
        <ecNumber evidence="3">2.3.2.31</ecNumber>
    </recommendedName>
</protein>
<feature type="region of interest" description="Disordered" evidence="11">
    <location>
        <begin position="115"/>
        <end position="151"/>
    </location>
</feature>
<evidence type="ECO:0000256" key="2">
    <source>
        <dbReference type="ARBA" id="ARBA00004906"/>
    </source>
</evidence>
<dbReference type="InterPro" id="IPR031127">
    <property type="entry name" value="E3_UB_ligase_RBR"/>
</dbReference>
<evidence type="ECO:0000256" key="5">
    <source>
        <dbReference type="ARBA" id="ARBA00022723"/>
    </source>
</evidence>
<evidence type="ECO:0000313" key="14">
    <source>
        <dbReference type="Proteomes" id="UP000027456"/>
    </source>
</evidence>
<dbReference type="PROSITE" id="PS51873">
    <property type="entry name" value="TRIAD"/>
    <property type="match status" value="1"/>
</dbReference>
<keyword evidence="14" id="KW-1185">Reference proteome</keyword>
<dbReference type="InterPro" id="IPR013083">
    <property type="entry name" value="Znf_RING/FYVE/PHD"/>
</dbReference>
<accession>A0A074S605</accession>
<dbReference type="GO" id="GO:0061630">
    <property type="term" value="F:ubiquitin protein ligase activity"/>
    <property type="evidence" value="ECO:0007669"/>
    <property type="project" value="UniProtKB-EC"/>
</dbReference>
<dbReference type="InterPro" id="IPR002867">
    <property type="entry name" value="IBR_dom"/>
</dbReference>
<dbReference type="PANTHER" id="PTHR11685">
    <property type="entry name" value="RBR FAMILY RING FINGER AND IBR DOMAIN-CONTAINING"/>
    <property type="match status" value="1"/>
</dbReference>
<dbReference type="Gene3D" id="3.30.40.10">
    <property type="entry name" value="Zinc/RING finger domain, C3HC4 (zinc finger)"/>
    <property type="match status" value="1"/>
</dbReference>
<comment type="pathway">
    <text evidence="2">Protein modification; protein ubiquitination.</text>
</comment>
<evidence type="ECO:0000256" key="10">
    <source>
        <dbReference type="SAM" id="Coils"/>
    </source>
</evidence>
<dbReference type="AlphaFoldDB" id="A0A074S605"/>
<evidence type="ECO:0000256" key="4">
    <source>
        <dbReference type="ARBA" id="ARBA00022679"/>
    </source>
</evidence>
<keyword evidence="4" id="KW-0808">Transferase</keyword>
<dbReference type="OrthoDB" id="1431934at2759"/>
<dbReference type="Proteomes" id="UP000027456">
    <property type="component" value="Unassembled WGS sequence"/>
</dbReference>
<keyword evidence="8" id="KW-0833">Ubl conjugation pathway</keyword>
<dbReference type="Pfam" id="PF22191">
    <property type="entry name" value="IBR_1"/>
    <property type="match status" value="1"/>
</dbReference>
<dbReference type="SMART" id="SM00647">
    <property type="entry name" value="IBR"/>
    <property type="match status" value="2"/>
</dbReference>
<keyword evidence="9" id="KW-0862">Zinc</keyword>
<reference evidence="13 14" key="1">
    <citation type="submission" date="2013-12" db="EMBL/GenBank/DDBJ databases">
        <authorList>
            <person name="Cubeta M."/>
            <person name="Pakala S."/>
            <person name="Fedorova N."/>
            <person name="Thomas E."/>
            <person name="Dean R."/>
            <person name="Jabaji S."/>
            <person name="Neate S."/>
            <person name="Toda T."/>
            <person name="Tavantzis S."/>
            <person name="Vilgalys R."/>
            <person name="Bharathan N."/>
            <person name="Pakala S."/>
            <person name="Losada L.S."/>
            <person name="Zafar N."/>
            <person name="Nierman W."/>
        </authorList>
    </citation>
    <scope>NUCLEOTIDE SEQUENCE [LARGE SCALE GENOMIC DNA]</scope>
    <source>
        <strain evidence="13 14">123E</strain>
    </source>
</reference>
<keyword evidence="6" id="KW-0677">Repeat</keyword>
<comment type="caution">
    <text evidence="13">The sequence shown here is derived from an EMBL/GenBank/DDBJ whole genome shotgun (WGS) entry which is preliminary data.</text>
</comment>
<dbReference type="InterPro" id="IPR017907">
    <property type="entry name" value="Znf_RING_CS"/>
</dbReference>
<dbReference type="GO" id="GO:0008270">
    <property type="term" value="F:zinc ion binding"/>
    <property type="evidence" value="ECO:0007669"/>
    <property type="project" value="UniProtKB-KW"/>
</dbReference>
<evidence type="ECO:0000313" key="13">
    <source>
        <dbReference type="EMBL" id="KEP53045.1"/>
    </source>
</evidence>
<evidence type="ECO:0000256" key="3">
    <source>
        <dbReference type="ARBA" id="ARBA00012251"/>
    </source>
</evidence>
<evidence type="ECO:0000256" key="7">
    <source>
        <dbReference type="ARBA" id="ARBA00022771"/>
    </source>
</evidence>
<gene>
    <name evidence="13" type="ORF">V565_036350</name>
</gene>
<dbReference type="STRING" id="1423351.A0A074S605"/>
<dbReference type="EMBL" id="AZST01000076">
    <property type="protein sequence ID" value="KEP53045.1"/>
    <property type="molecule type" value="Genomic_DNA"/>
</dbReference>
<feature type="coiled-coil region" evidence="10">
    <location>
        <begin position="302"/>
        <end position="329"/>
    </location>
</feature>
<dbReference type="InterPro" id="IPR044066">
    <property type="entry name" value="TRIAD_supradom"/>
</dbReference>
<proteinExistence type="predicted"/>
<keyword evidence="7" id="KW-0863">Zinc-finger</keyword>
<dbReference type="PROSITE" id="PS00518">
    <property type="entry name" value="ZF_RING_1"/>
    <property type="match status" value="1"/>
</dbReference>
<feature type="region of interest" description="Disordered" evidence="11">
    <location>
        <begin position="28"/>
        <end position="60"/>
    </location>
</feature>
<name>A0A074S605_9AGAM</name>
<evidence type="ECO:0000256" key="8">
    <source>
        <dbReference type="ARBA" id="ARBA00022786"/>
    </source>
</evidence>
<sequence>MTDLRQDTYPSRPHRRYVPWLQKTTDYASTSGSQMDESLLSTTSTRSHAGMNRVSYNEQRSRRAARIWDPVQVAEALQLLDPRGGSNHHTDTAQYVKFHPALNRKSIYLIRDRTTSANSSLTSEEAPPVPPKDRRFATNQPNRLAPPQGAKLHRSAPTCLICLEDTNHFPQRGPTSKCAHPPAICAPCLEEYISHSVLTDGLTSIPCPTPECEQTLGYDDVIRGAKSDKICLDRYETLLLRRLLEHDPNFAWCKNPACSWGQIHEGGDENPLVICEQCYTHSCFTHDIPWHTGFTCRQFDVRLKMEAESRRLKEQRDDENRESEEYIRNHAKKCPSCGRQIQKNGGCNHMTCHSPAGCGHQFCWLCLAHWGQPHKPQCEYYYPRSANTSPYAYSGVFYDD</sequence>
<evidence type="ECO:0000256" key="9">
    <source>
        <dbReference type="ARBA" id="ARBA00022833"/>
    </source>
</evidence>
<evidence type="ECO:0000259" key="12">
    <source>
        <dbReference type="PROSITE" id="PS51873"/>
    </source>
</evidence>
<dbReference type="GO" id="GO:0016567">
    <property type="term" value="P:protein ubiquitination"/>
    <property type="evidence" value="ECO:0007669"/>
    <property type="project" value="InterPro"/>
</dbReference>
<feature type="domain" description="RING-type" evidence="12">
    <location>
        <begin position="155"/>
        <end position="382"/>
    </location>
</feature>
<keyword evidence="5" id="KW-0479">Metal-binding</keyword>
<dbReference type="InterPro" id="IPR047548">
    <property type="entry name" value="Rcat_RBR_RNF14"/>
</dbReference>
<feature type="compositionally biased region" description="Polar residues" evidence="11">
    <location>
        <begin position="28"/>
        <end position="47"/>
    </location>
</feature>
<dbReference type="Pfam" id="PF01485">
    <property type="entry name" value="IBR"/>
    <property type="match status" value="1"/>
</dbReference>
<dbReference type="SUPFAM" id="SSF57850">
    <property type="entry name" value="RING/U-box"/>
    <property type="match status" value="3"/>
</dbReference>
<keyword evidence="10" id="KW-0175">Coiled coil</keyword>
<evidence type="ECO:0000256" key="6">
    <source>
        <dbReference type="ARBA" id="ARBA00022737"/>
    </source>
</evidence>
<evidence type="ECO:0000256" key="1">
    <source>
        <dbReference type="ARBA" id="ARBA00001798"/>
    </source>
</evidence>
<dbReference type="Gene3D" id="1.20.120.1750">
    <property type="match status" value="1"/>
</dbReference>
<dbReference type="EC" id="2.3.2.31" evidence="3"/>
<dbReference type="CDD" id="cd20335">
    <property type="entry name" value="BRcat_RBR"/>
    <property type="match status" value="1"/>
</dbReference>
<dbReference type="CDD" id="cd20354">
    <property type="entry name" value="Rcat_RBR_RNF14"/>
    <property type="match status" value="1"/>
</dbReference>
<dbReference type="HOGENOM" id="CLU_689169_0_0_1"/>